<feature type="domain" description="AAA+ ATPase" evidence="2">
    <location>
        <begin position="152"/>
        <end position="303"/>
    </location>
</feature>
<dbReference type="InterPro" id="IPR041569">
    <property type="entry name" value="AAA_lid_3"/>
</dbReference>
<dbReference type="SMART" id="SM00382">
    <property type="entry name" value="AAA"/>
    <property type="match status" value="1"/>
</dbReference>
<organism evidence="3 4">
    <name type="scientific">Solanum tuberosum</name>
    <name type="common">Potato</name>
    <dbReference type="NCBI Taxonomy" id="4113"/>
    <lineage>
        <taxon>Eukaryota</taxon>
        <taxon>Viridiplantae</taxon>
        <taxon>Streptophyta</taxon>
        <taxon>Embryophyta</taxon>
        <taxon>Tracheophyta</taxon>
        <taxon>Spermatophyta</taxon>
        <taxon>Magnoliopsida</taxon>
        <taxon>eudicotyledons</taxon>
        <taxon>Gunneridae</taxon>
        <taxon>Pentapetalae</taxon>
        <taxon>asterids</taxon>
        <taxon>lamiids</taxon>
        <taxon>Solanales</taxon>
        <taxon>Solanaceae</taxon>
        <taxon>Solanoideae</taxon>
        <taxon>Solaneae</taxon>
        <taxon>Solanum</taxon>
    </lineage>
</organism>
<dbReference type="InterPro" id="IPR003959">
    <property type="entry name" value="ATPase_AAA_core"/>
</dbReference>
<keyword evidence="1" id="KW-0067">ATP-binding</keyword>
<comment type="caution">
    <text evidence="3">The sequence shown here is derived from an EMBL/GenBank/DDBJ whole genome shotgun (WGS) entry which is preliminary data.</text>
</comment>
<evidence type="ECO:0000256" key="1">
    <source>
        <dbReference type="RuleBase" id="RU003651"/>
    </source>
</evidence>
<dbReference type="InterPro" id="IPR050304">
    <property type="entry name" value="MT-severing_AAA_ATPase"/>
</dbReference>
<reference evidence="3 4" key="1">
    <citation type="journal article" date="2021" name="bioRxiv">
        <title>Chromosome-scale and haplotype-resolved genome assembly of a tetraploid potato cultivar.</title>
        <authorList>
            <person name="Sun H."/>
            <person name="Jiao W.-B."/>
            <person name="Krause K."/>
            <person name="Campoy J.A."/>
            <person name="Goel M."/>
            <person name="Folz-Donahue K."/>
            <person name="Kukat C."/>
            <person name="Huettel B."/>
            <person name="Schneeberger K."/>
        </authorList>
    </citation>
    <scope>NUCLEOTIDE SEQUENCE [LARGE SCALE GENOMIC DNA]</scope>
    <source>
        <strain evidence="3">SolTubOtavaFocal</strain>
        <tissue evidence="3">Leaves</tissue>
    </source>
</reference>
<dbReference type="InterPro" id="IPR027417">
    <property type="entry name" value="P-loop_NTPase"/>
</dbReference>
<gene>
    <name evidence="3" type="ORF">KY290_007498</name>
</gene>
<sequence length="381" mass="41975">MNPFQIRLVDPLGSSGLILLAGYRMLWQREVDRCIITIAPCDGCRLEKLPQQLLYRYPGSASCTSLIQLSTPESVDVAGSVPTSISVSAELRKPGQGFAWGQKWPPGAGPAQGEGGISNTAQVNSTENSVQQVEAMALPLLMPEYFQGIRRPWRGVLMFGPPGTGKTLLAKPVATECGTTFLNISCSSLSGEWYGESEQLTRCLFEIARTHAPTTIFIDEIDSLCSARGFSCNTLKPFLRSATDHETSRRVKAELLVQIDGLNNSNNTSGKMVTVLAATNFPESLDEALRRRLEKRIYIPLPDFKSRKELIKINLKSIKLAPGVDIDQVARRTKGYSGDDLTNICRDASFNGMRRKISRKTTDEIKNISKYEILNIPVVGF</sequence>
<dbReference type="EMBL" id="JAIVGD010000003">
    <property type="protein sequence ID" value="KAH0776087.1"/>
    <property type="molecule type" value="Genomic_DNA"/>
</dbReference>
<comment type="similarity">
    <text evidence="1">Belongs to the AAA ATPase family.</text>
</comment>
<accession>A0ABQ7W8F1</accession>
<name>A0ABQ7W8F1_SOLTU</name>
<dbReference type="Proteomes" id="UP000826656">
    <property type="component" value="Unassembled WGS sequence"/>
</dbReference>
<dbReference type="InterPro" id="IPR003593">
    <property type="entry name" value="AAA+_ATPase"/>
</dbReference>
<dbReference type="PROSITE" id="PS00674">
    <property type="entry name" value="AAA"/>
    <property type="match status" value="1"/>
</dbReference>
<protein>
    <recommendedName>
        <fullName evidence="2">AAA+ ATPase domain-containing protein</fullName>
    </recommendedName>
</protein>
<evidence type="ECO:0000259" key="2">
    <source>
        <dbReference type="SMART" id="SM00382"/>
    </source>
</evidence>
<dbReference type="InterPro" id="IPR003960">
    <property type="entry name" value="ATPase_AAA_CS"/>
</dbReference>
<dbReference type="PANTHER" id="PTHR23074:SF150">
    <property type="entry name" value="KATANIN P60 ATPASE-CONTAINING SUBUNIT A1-LIKE"/>
    <property type="match status" value="1"/>
</dbReference>
<dbReference type="Pfam" id="PF17862">
    <property type="entry name" value="AAA_lid_3"/>
    <property type="match status" value="1"/>
</dbReference>
<proteinExistence type="inferred from homology"/>
<dbReference type="Gene3D" id="3.40.50.300">
    <property type="entry name" value="P-loop containing nucleotide triphosphate hydrolases"/>
    <property type="match status" value="1"/>
</dbReference>
<dbReference type="PANTHER" id="PTHR23074">
    <property type="entry name" value="AAA DOMAIN-CONTAINING"/>
    <property type="match status" value="1"/>
</dbReference>
<evidence type="ECO:0000313" key="4">
    <source>
        <dbReference type="Proteomes" id="UP000826656"/>
    </source>
</evidence>
<evidence type="ECO:0000313" key="3">
    <source>
        <dbReference type="EMBL" id="KAH0776087.1"/>
    </source>
</evidence>
<dbReference type="Gene3D" id="1.10.8.60">
    <property type="match status" value="1"/>
</dbReference>
<dbReference type="Pfam" id="PF00004">
    <property type="entry name" value="AAA"/>
    <property type="match status" value="1"/>
</dbReference>
<keyword evidence="1" id="KW-0547">Nucleotide-binding</keyword>
<keyword evidence="4" id="KW-1185">Reference proteome</keyword>
<dbReference type="SUPFAM" id="SSF52540">
    <property type="entry name" value="P-loop containing nucleoside triphosphate hydrolases"/>
    <property type="match status" value="1"/>
</dbReference>